<dbReference type="Gene3D" id="2.60.40.1090">
    <property type="entry name" value="Fimbrial-type adhesion domain"/>
    <property type="match status" value="1"/>
</dbReference>
<dbReference type="AlphaFoldDB" id="A0A2N5CE09"/>
<comment type="caution">
    <text evidence="2">The sequence shown here is derived from an EMBL/GenBank/DDBJ whole genome shotgun (WGS) entry which is preliminary data.</text>
</comment>
<dbReference type="GO" id="GO:0007155">
    <property type="term" value="P:cell adhesion"/>
    <property type="evidence" value="ECO:0007669"/>
    <property type="project" value="InterPro"/>
</dbReference>
<dbReference type="InterPro" id="IPR008966">
    <property type="entry name" value="Adhesion_dom_sf"/>
</dbReference>
<evidence type="ECO:0000313" key="2">
    <source>
        <dbReference type="EMBL" id="PLQ00446.1"/>
    </source>
</evidence>
<dbReference type="SUPFAM" id="SSF49401">
    <property type="entry name" value="Bacterial adhesins"/>
    <property type="match status" value="1"/>
</dbReference>
<dbReference type="InterPro" id="IPR036937">
    <property type="entry name" value="Adhesion_dom_fimbrial_sf"/>
</dbReference>
<gene>
    <name evidence="2" type="ORF">CYJ10_12550</name>
</gene>
<dbReference type="Proteomes" id="UP000234341">
    <property type="component" value="Unassembled WGS sequence"/>
</dbReference>
<proteinExistence type="predicted"/>
<reference evidence="2 3" key="1">
    <citation type="submission" date="2017-12" db="EMBL/GenBank/DDBJ databases">
        <title>Genome sequence of the active heterotrophic nitrifier-denitrifier, Cupriavidus pauculus UM1.</title>
        <authorList>
            <person name="Putonti C."/>
            <person name="Castignetti D."/>
        </authorList>
    </citation>
    <scope>NUCLEOTIDE SEQUENCE [LARGE SCALE GENOMIC DNA]</scope>
    <source>
        <strain evidence="2 3">UM1</strain>
    </source>
</reference>
<dbReference type="Pfam" id="PF00419">
    <property type="entry name" value="Fimbrial"/>
    <property type="match status" value="1"/>
</dbReference>
<organism evidence="2 3">
    <name type="scientific">Cupriavidus pauculus</name>
    <dbReference type="NCBI Taxonomy" id="82633"/>
    <lineage>
        <taxon>Bacteria</taxon>
        <taxon>Pseudomonadati</taxon>
        <taxon>Pseudomonadota</taxon>
        <taxon>Betaproteobacteria</taxon>
        <taxon>Burkholderiales</taxon>
        <taxon>Burkholderiaceae</taxon>
        <taxon>Cupriavidus</taxon>
    </lineage>
</organism>
<dbReference type="EMBL" id="PJRP01000004">
    <property type="protein sequence ID" value="PLQ00446.1"/>
    <property type="molecule type" value="Genomic_DNA"/>
</dbReference>
<evidence type="ECO:0000313" key="3">
    <source>
        <dbReference type="Proteomes" id="UP000234341"/>
    </source>
</evidence>
<sequence length="345" mass="36345">MGATAIVSLNPRNMLPQRNEPEGVDMNRRVISIIFGLALLIASQEALALRCVNAANGSAVVAGTISTNIPVPADAVDGAVIWESTPRTITVTCSHDWTSVAEDVFLYVNPTGSGPAAGTTVGIRWAGYLYTQTSGTIHLNERIPAGMGETVTFPFTFSVVVLKNGSSPTGGLSTFNNFRVFQMDGRSGLNITPGYNINYVLNGSVRFVECLANLNFQPSNLVDFGSIPAVGTAGNVAVEREFMITAARACESPYALHIAFVPTTSTPNGVVSNATMYALDNGVGISILDAALGTPVPLDGTYVAFVDLLNTASASKAYRARLTRRLGTLAAGVFSATMLVTVEYY</sequence>
<feature type="domain" description="Fimbrial-type adhesion" evidence="1">
    <location>
        <begin position="217"/>
        <end position="344"/>
    </location>
</feature>
<dbReference type="GO" id="GO:0009289">
    <property type="term" value="C:pilus"/>
    <property type="evidence" value="ECO:0007669"/>
    <property type="project" value="InterPro"/>
</dbReference>
<dbReference type="InterPro" id="IPR000259">
    <property type="entry name" value="Adhesion_dom_fimbrial"/>
</dbReference>
<accession>A0A2N5CE09</accession>
<evidence type="ECO:0000259" key="1">
    <source>
        <dbReference type="Pfam" id="PF00419"/>
    </source>
</evidence>
<name>A0A2N5CE09_9BURK</name>
<protein>
    <recommendedName>
        <fullName evidence="1">Fimbrial-type adhesion domain-containing protein</fullName>
    </recommendedName>
</protein>